<dbReference type="SUPFAM" id="SSF53901">
    <property type="entry name" value="Thiolase-like"/>
    <property type="match status" value="1"/>
</dbReference>
<evidence type="ECO:0000259" key="3">
    <source>
        <dbReference type="Pfam" id="PF08545"/>
    </source>
</evidence>
<accession>A0A3M0I527</accession>
<evidence type="ECO:0000256" key="2">
    <source>
        <dbReference type="SAM" id="MobiDB-lite"/>
    </source>
</evidence>
<dbReference type="OrthoDB" id="9815506at2"/>
<dbReference type="PANTHER" id="PTHR34069:SF2">
    <property type="entry name" value="BETA-KETOACYL-[ACYL-CARRIER-PROTEIN] SYNTHASE III"/>
    <property type="match status" value="1"/>
</dbReference>
<evidence type="ECO:0000256" key="1">
    <source>
        <dbReference type="ARBA" id="ARBA00022490"/>
    </source>
</evidence>
<reference evidence="4 5" key="1">
    <citation type="submission" date="2017-11" db="EMBL/GenBank/DDBJ databases">
        <title>Draft genome of actinobacteria isolated from guarana (Paullinia cupana (Mart.) Ducke.</title>
        <authorList>
            <person name="Siqueira K.A."/>
            <person name="Liotti R.G."/>
            <person name="Mendes T.A.O."/>
            <person name="Soares M.A."/>
        </authorList>
    </citation>
    <scope>NUCLEOTIDE SEQUENCE [LARGE SCALE GENOMIC DNA]</scope>
    <source>
        <strain evidence="4 5">193</strain>
    </source>
</reference>
<dbReference type="InterPro" id="IPR016039">
    <property type="entry name" value="Thiolase-like"/>
</dbReference>
<dbReference type="EMBL" id="PENI01000009">
    <property type="protein sequence ID" value="RMB84771.1"/>
    <property type="molecule type" value="Genomic_DNA"/>
</dbReference>
<proteinExistence type="predicted"/>
<dbReference type="GO" id="GO:0044550">
    <property type="term" value="P:secondary metabolite biosynthetic process"/>
    <property type="evidence" value="ECO:0007669"/>
    <property type="project" value="TreeGrafter"/>
</dbReference>
<dbReference type="InterPro" id="IPR013751">
    <property type="entry name" value="ACP_syn_III_N"/>
</dbReference>
<name>A0A3M0I527_9ACTN</name>
<gene>
    <name evidence="4" type="ORF">CTZ28_16590</name>
</gene>
<organism evidence="4 5">
    <name type="scientific">Streptomyces shenzhenensis</name>
    <dbReference type="NCBI Taxonomy" id="943815"/>
    <lineage>
        <taxon>Bacteria</taxon>
        <taxon>Bacillati</taxon>
        <taxon>Actinomycetota</taxon>
        <taxon>Actinomycetes</taxon>
        <taxon>Kitasatosporales</taxon>
        <taxon>Streptomycetaceae</taxon>
        <taxon>Streptomyces</taxon>
    </lineage>
</organism>
<comment type="caution">
    <text evidence="4">The sequence shown here is derived from an EMBL/GenBank/DDBJ whole genome shotgun (WGS) entry which is preliminary data.</text>
</comment>
<feature type="region of interest" description="Disordered" evidence="2">
    <location>
        <begin position="1"/>
        <end position="58"/>
    </location>
</feature>
<dbReference type="AlphaFoldDB" id="A0A3M0I527"/>
<feature type="domain" description="Beta-ketoacyl-[acyl-carrier-protein] synthase III N-terminal" evidence="3">
    <location>
        <begin position="54"/>
        <end position="113"/>
    </location>
</feature>
<dbReference type="PANTHER" id="PTHR34069">
    <property type="entry name" value="3-OXOACYL-[ACYL-CARRIER-PROTEIN] SYNTHASE 3"/>
    <property type="match status" value="1"/>
</dbReference>
<dbReference type="GO" id="GO:0004315">
    <property type="term" value="F:3-oxoacyl-[acyl-carrier-protein] synthase activity"/>
    <property type="evidence" value="ECO:0007669"/>
    <property type="project" value="InterPro"/>
</dbReference>
<keyword evidence="5" id="KW-1185">Reference proteome</keyword>
<keyword evidence="1" id="KW-0963">Cytoplasm</keyword>
<feature type="compositionally biased region" description="Basic residues" evidence="2">
    <location>
        <begin position="34"/>
        <end position="43"/>
    </location>
</feature>
<evidence type="ECO:0000313" key="4">
    <source>
        <dbReference type="EMBL" id="RMB84771.1"/>
    </source>
</evidence>
<protein>
    <recommendedName>
        <fullName evidence="3">Beta-ketoacyl-[acyl-carrier-protein] synthase III N-terminal domain-containing protein</fullName>
    </recommendedName>
</protein>
<evidence type="ECO:0000313" key="5">
    <source>
        <dbReference type="Proteomes" id="UP000270471"/>
    </source>
</evidence>
<dbReference type="RefSeq" id="WP_121890205.1">
    <property type="nucleotide sequence ID" value="NZ_PENI01000009.1"/>
</dbReference>
<dbReference type="Gene3D" id="3.40.47.10">
    <property type="match status" value="1"/>
</dbReference>
<dbReference type="GO" id="GO:0006633">
    <property type="term" value="P:fatty acid biosynthetic process"/>
    <property type="evidence" value="ECO:0007669"/>
    <property type="project" value="InterPro"/>
</dbReference>
<dbReference type="Proteomes" id="UP000270471">
    <property type="component" value="Unassembled WGS sequence"/>
</dbReference>
<sequence length="123" mass="12574">MGSRCRGRPAGAGLGRSLRGGRGHRRHDDAGPKAPRRRARHRNTTGPRHGGGAAGSAQRVLVIGAETISRYLDPQDPSTSVLFADGAGAAVVRAGVRGTERGEIGPVTLGSDGSLADLIHVPG</sequence>
<dbReference type="Pfam" id="PF08545">
    <property type="entry name" value="ACP_syn_III"/>
    <property type="match status" value="1"/>
</dbReference>